<dbReference type="InterPro" id="IPR002930">
    <property type="entry name" value="GCV_H"/>
</dbReference>
<name>A0A4R1F397_9GAMM</name>
<comment type="cofactor">
    <cofactor evidence="3">
        <name>(R)-lipoate</name>
        <dbReference type="ChEBI" id="CHEBI:83088"/>
    </cofactor>
    <text evidence="3">Binds 1 lipoyl cofactor covalently.</text>
</comment>
<evidence type="ECO:0000256" key="4">
    <source>
        <dbReference type="PIRSR" id="PIRSR617453-50"/>
    </source>
</evidence>
<dbReference type="EMBL" id="SMFQ01000003">
    <property type="protein sequence ID" value="TCJ86889.1"/>
    <property type="molecule type" value="Genomic_DNA"/>
</dbReference>
<feature type="modified residue" description="N6-lipoyllysine" evidence="3 4">
    <location>
        <position position="66"/>
    </location>
</feature>
<evidence type="ECO:0000313" key="6">
    <source>
        <dbReference type="EMBL" id="TCJ86889.1"/>
    </source>
</evidence>
<dbReference type="PROSITE" id="PS50968">
    <property type="entry name" value="BIOTINYL_LIPOYL"/>
    <property type="match status" value="1"/>
</dbReference>
<dbReference type="InterPro" id="IPR000089">
    <property type="entry name" value="Biotin_lipoyl"/>
</dbReference>
<dbReference type="Gene3D" id="2.40.50.100">
    <property type="match status" value="1"/>
</dbReference>
<dbReference type="PANTHER" id="PTHR11715:SF3">
    <property type="entry name" value="GLYCINE CLEAVAGE SYSTEM H PROTEIN-RELATED"/>
    <property type="match status" value="1"/>
</dbReference>
<dbReference type="InterPro" id="IPR033753">
    <property type="entry name" value="GCV_H/Fam206"/>
</dbReference>
<dbReference type="RefSeq" id="WP_131905217.1">
    <property type="nucleotide sequence ID" value="NZ_BAAAFU010000004.1"/>
</dbReference>
<evidence type="ECO:0000313" key="7">
    <source>
        <dbReference type="Proteomes" id="UP000294887"/>
    </source>
</evidence>
<dbReference type="InterPro" id="IPR011053">
    <property type="entry name" value="Single_hybrid_motif"/>
</dbReference>
<dbReference type="InterPro" id="IPR017453">
    <property type="entry name" value="GCV_H_sub"/>
</dbReference>
<dbReference type="PANTHER" id="PTHR11715">
    <property type="entry name" value="GLYCINE CLEAVAGE SYSTEM H PROTEIN"/>
    <property type="match status" value="1"/>
</dbReference>
<dbReference type="Proteomes" id="UP000294887">
    <property type="component" value="Unassembled WGS sequence"/>
</dbReference>
<sequence>MSNENPSDLKYTKTHEWVRDNGDGTATIGITEHAQELLGDVVFVELPEVETTLTEEENCGVIESVKAASDMYAPLAGEVTEVNEELDSEPELINTAPFGEGWIFSMKLNDIADLDNLLSADEYEAECQE</sequence>
<keyword evidence="7" id="KW-1185">Reference proteome</keyword>
<reference evidence="6 7" key="1">
    <citation type="submission" date="2019-03" db="EMBL/GenBank/DDBJ databases">
        <title>Genomic Encyclopedia of Type Strains, Phase IV (KMG-IV): sequencing the most valuable type-strain genomes for metagenomic binning, comparative biology and taxonomic classification.</title>
        <authorList>
            <person name="Goeker M."/>
        </authorList>
    </citation>
    <scope>NUCLEOTIDE SEQUENCE [LARGE SCALE GENOMIC DNA]</scope>
    <source>
        <strain evidence="6 7">DSM 24830</strain>
    </source>
</reference>
<dbReference type="Pfam" id="PF01597">
    <property type="entry name" value="GCV_H"/>
    <property type="match status" value="1"/>
</dbReference>
<keyword evidence="2 3" id="KW-0450">Lipoyl</keyword>
<comment type="similarity">
    <text evidence="1 3">Belongs to the GcvH family.</text>
</comment>
<comment type="function">
    <text evidence="3">The glycine cleavage system catalyzes the degradation of glycine. The H protein shuttles the methylamine group of glycine from the P protein to the T protein.</text>
</comment>
<dbReference type="NCBIfam" id="NF002270">
    <property type="entry name" value="PRK01202.1"/>
    <property type="match status" value="1"/>
</dbReference>
<evidence type="ECO:0000256" key="3">
    <source>
        <dbReference type="HAMAP-Rule" id="MF_00272"/>
    </source>
</evidence>
<feature type="domain" description="Lipoyl-binding" evidence="5">
    <location>
        <begin position="25"/>
        <end position="107"/>
    </location>
</feature>
<dbReference type="GO" id="GO:0009249">
    <property type="term" value="P:protein lipoylation"/>
    <property type="evidence" value="ECO:0007669"/>
    <property type="project" value="TreeGrafter"/>
</dbReference>
<dbReference type="GO" id="GO:0019464">
    <property type="term" value="P:glycine decarboxylation via glycine cleavage system"/>
    <property type="evidence" value="ECO:0007669"/>
    <property type="project" value="UniProtKB-UniRule"/>
</dbReference>
<dbReference type="AlphaFoldDB" id="A0A4R1F397"/>
<organism evidence="6 7">
    <name type="scientific">Cocleimonas flava</name>
    <dbReference type="NCBI Taxonomy" id="634765"/>
    <lineage>
        <taxon>Bacteria</taxon>
        <taxon>Pseudomonadati</taxon>
        <taxon>Pseudomonadota</taxon>
        <taxon>Gammaproteobacteria</taxon>
        <taxon>Thiotrichales</taxon>
        <taxon>Thiotrichaceae</taxon>
        <taxon>Cocleimonas</taxon>
    </lineage>
</organism>
<dbReference type="HAMAP" id="MF_00272">
    <property type="entry name" value="GcvH"/>
    <property type="match status" value="1"/>
</dbReference>
<dbReference type="CDD" id="cd06848">
    <property type="entry name" value="GCS_H"/>
    <property type="match status" value="1"/>
</dbReference>
<evidence type="ECO:0000256" key="2">
    <source>
        <dbReference type="ARBA" id="ARBA00022823"/>
    </source>
</evidence>
<protein>
    <recommendedName>
        <fullName evidence="3">Glycine cleavage system H protein</fullName>
    </recommendedName>
</protein>
<proteinExistence type="inferred from homology"/>
<dbReference type="GO" id="GO:0005960">
    <property type="term" value="C:glycine cleavage complex"/>
    <property type="evidence" value="ECO:0007669"/>
    <property type="project" value="InterPro"/>
</dbReference>
<dbReference type="GO" id="GO:0005829">
    <property type="term" value="C:cytosol"/>
    <property type="evidence" value="ECO:0007669"/>
    <property type="project" value="TreeGrafter"/>
</dbReference>
<gene>
    <name evidence="3" type="primary">gcvH</name>
    <name evidence="6" type="ORF">EV695_1388</name>
</gene>
<dbReference type="SUPFAM" id="SSF51230">
    <property type="entry name" value="Single hybrid motif"/>
    <property type="match status" value="1"/>
</dbReference>
<comment type="subunit">
    <text evidence="3">The glycine cleavage system is composed of four proteins: P, T, L and H.</text>
</comment>
<comment type="caution">
    <text evidence="6">The sequence shown here is derived from an EMBL/GenBank/DDBJ whole genome shotgun (WGS) entry which is preliminary data.</text>
</comment>
<accession>A0A4R1F397</accession>
<dbReference type="NCBIfam" id="TIGR00527">
    <property type="entry name" value="gcvH"/>
    <property type="match status" value="1"/>
</dbReference>
<evidence type="ECO:0000259" key="5">
    <source>
        <dbReference type="PROSITE" id="PS50968"/>
    </source>
</evidence>
<dbReference type="OrthoDB" id="9796712at2"/>
<evidence type="ECO:0000256" key="1">
    <source>
        <dbReference type="ARBA" id="ARBA00009249"/>
    </source>
</evidence>